<organism evidence="5 6">
    <name type="scientific">Clunio marinus</name>
    <dbReference type="NCBI Taxonomy" id="568069"/>
    <lineage>
        <taxon>Eukaryota</taxon>
        <taxon>Metazoa</taxon>
        <taxon>Ecdysozoa</taxon>
        <taxon>Arthropoda</taxon>
        <taxon>Hexapoda</taxon>
        <taxon>Insecta</taxon>
        <taxon>Pterygota</taxon>
        <taxon>Neoptera</taxon>
        <taxon>Endopterygota</taxon>
        <taxon>Diptera</taxon>
        <taxon>Nematocera</taxon>
        <taxon>Chironomoidea</taxon>
        <taxon>Chironomidae</taxon>
        <taxon>Clunio</taxon>
    </lineage>
</organism>
<evidence type="ECO:0000313" key="5">
    <source>
        <dbReference type="EMBL" id="CRL05981.1"/>
    </source>
</evidence>
<dbReference type="InterPro" id="IPR036788">
    <property type="entry name" value="T_IF-3_C_sf"/>
</dbReference>
<evidence type="ECO:0000256" key="1">
    <source>
        <dbReference type="ARBA" id="ARBA00005439"/>
    </source>
</evidence>
<comment type="similarity">
    <text evidence="1">Belongs to the IF-3 family.</text>
</comment>
<dbReference type="GO" id="GO:0070124">
    <property type="term" value="P:mitochondrial translational initiation"/>
    <property type="evidence" value="ECO:0007669"/>
    <property type="project" value="TreeGrafter"/>
</dbReference>
<keyword evidence="6" id="KW-1185">Reference proteome</keyword>
<dbReference type="EMBL" id="CVRI01000066">
    <property type="protein sequence ID" value="CRL05981.1"/>
    <property type="molecule type" value="Genomic_DNA"/>
</dbReference>
<dbReference type="Gene3D" id="3.10.20.80">
    <property type="entry name" value="Translation initiation factor 3 (IF-3), N-terminal domain"/>
    <property type="match status" value="1"/>
</dbReference>
<evidence type="ECO:0000256" key="2">
    <source>
        <dbReference type="ARBA" id="ARBA00022540"/>
    </source>
</evidence>
<dbReference type="InterPro" id="IPR019814">
    <property type="entry name" value="Translation_initiation_fac_3_N"/>
</dbReference>
<dbReference type="Proteomes" id="UP000183832">
    <property type="component" value="Unassembled WGS sequence"/>
</dbReference>
<name>A0A1J1J0J8_9DIPT</name>
<evidence type="ECO:0000256" key="3">
    <source>
        <dbReference type="ARBA" id="ARBA00022917"/>
    </source>
</evidence>
<dbReference type="Gene3D" id="3.30.110.10">
    <property type="entry name" value="Translation initiation factor 3 (IF-3), C-terminal domain"/>
    <property type="match status" value="1"/>
</dbReference>
<evidence type="ECO:0000313" key="6">
    <source>
        <dbReference type="Proteomes" id="UP000183832"/>
    </source>
</evidence>
<dbReference type="PANTHER" id="PTHR10938">
    <property type="entry name" value="TRANSLATION INITIATION FACTOR IF-3"/>
    <property type="match status" value="1"/>
</dbReference>
<gene>
    <name evidence="5" type="ORF">CLUMA_CG018893</name>
</gene>
<proteinExistence type="inferred from homology"/>
<dbReference type="PANTHER" id="PTHR10938:SF0">
    <property type="entry name" value="TRANSLATION INITIATION FACTOR IF-3, MITOCHONDRIAL"/>
    <property type="match status" value="1"/>
</dbReference>
<dbReference type="AlphaFoldDB" id="A0A1J1J0J8"/>
<accession>A0A1J1J0J8</accession>
<dbReference type="Pfam" id="PF05198">
    <property type="entry name" value="IF3_N"/>
    <property type="match status" value="1"/>
</dbReference>
<keyword evidence="2" id="KW-0396">Initiation factor</keyword>
<keyword evidence="3" id="KW-0648">Protein biosynthesis</keyword>
<dbReference type="InterPro" id="IPR001288">
    <property type="entry name" value="Translation_initiation_fac_3"/>
</dbReference>
<sequence length="255" mass="28890">MNKFASYLIKPSFQKCVIRANPLNTINRVAFFSTEPPAKVPLSKNPKHKTSPRVTLISGENNIEIVTLDQAKKIADRRQLKLVSIVDYDTKTSRPIYKLMTAAEYLSEELKRRNDKKQQRNEIHIKSEKLLTIATKISEHDLHSKIAMCCKWIGKFHEVRVVISGDPSELQKGETIAKAIEDGVAPVEGRILQKRAKNGDVRFSILPTIKKEPNENVKETPGKAAQSINTEKNLLNPDTSFNNVQQIKSYHTMAF</sequence>
<dbReference type="GO" id="GO:0032790">
    <property type="term" value="P:ribosome disassembly"/>
    <property type="evidence" value="ECO:0007669"/>
    <property type="project" value="TreeGrafter"/>
</dbReference>
<reference evidence="5 6" key="1">
    <citation type="submission" date="2015-04" db="EMBL/GenBank/DDBJ databases">
        <authorList>
            <person name="Syromyatnikov M.Y."/>
            <person name="Popov V.N."/>
        </authorList>
    </citation>
    <scope>NUCLEOTIDE SEQUENCE [LARGE SCALE GENOMIC DNA]</scope>
</reference>
<dbReference type="InterPro" id="IPR036787">
    <property type="entry name" value="T_IF-3_N_sf"/>
</dbReference>
<dbReference type="GO" id="GO:0005739">
    <property type="term" value="C:mitochondrion"/>
    <property type="evidence" value="ECO:0007669"/>
    <property type="project" value="TreeGrafter"/>
</dbReference>
<dbReference type="GO" id="GO:0043022">
    <property type="term" value="F:ribosome binding"/>
    <property type="evidence" value="ECO:0007669"/>
    <property type="project" value="TreeGrafter"/>
</dbReference>
<dbReference type="SUPFAM" id="SSF55200">
    <property type="entry name" value="Translation initiation factor IF3, C-terminal domain"/>
    <property type="match status" value="1"/>
</dbReference>
<evidence type="ECO:0000259" key="4">
    <source>
        <dbReference type="Pfam" id="PF05198"/>
    </source>
</evidence>
<feature type="domain" description="Translation initiation factor 3 N-terminal" evidence="4">
    <location>
        <begin position="51"/>
        <end position="114"/>
    </location>
</feature>
<dbReference type="GO" id="GO:0003743">
    <property type="term" value="F:translation initiation factor activity"/>
    <property type="evidence" value="ECO:0007669"/>
    <property type="project" value="UniProtKB-KW"/>
</dbReference>
<dbReference type="OrthoDB" id="21573at2759"/>
<protein>
    <submittedName>
        <fullName evidence="5">CLUMA_CG018893, isoform A</fullName>
    </submittedName>
</protein>